<name>A0ABN2L9U0_9MICO</name>
<feature type="transmembrane region" description="Helical" evidence="1">
    <location>
        <begin position="14"/>
        <end position="32"/>
    </location>
</feature>
<dbReference type="RefSeq" id="WP_344029477.1">
    <property type="nucleotide sequence ID" value="NZ_BAAAOB010000001.1"/>
</dbReference>
<keyword evidence="1" id="KW-0472">Membrane</keyword>
<evidence type="ECO:0000313" key="2">
    <source>
        <dbReference type="EMBL" id="GAA1780984.1"/>
    </source>
</evidence>
<dbReference type="EMBL" id="BAAAOB010000001">
    <property type="protein sequence ID" value="GAA1780984.1"/>
    <property type="molecule type" value="Genomic_DNA"/>
</dbReference>
<sequence length="169" mass="18707">MQPESLLYVWSETIPNWIMAIAAAGAAVVFVWRRQDRLAQQRSADDEVRLGVRAQWVKLTTASGSRAWGVLVSNTLPSDALHLRVFSTGNTRSSDGRFTCASIAARTQHFFESSSKEGAVWEFPREVLNTETITQLTRGSKSVDRVEFTYLGREFTHDGTGAALPVSAE</sequence>
<protein>
    <submittedName>
        <fullName evidence="2">Uncharacterized protein</fullName>
    </submittedName>
</protein>
<evidence type="ECO:0000313" key="3">
    <source>
        <dbReference type="Proteomes" id="UP001500851"/>
    </source>
</evidence>
<dbReference type="Proteomes" id="UP001500851">
    <property type="component" value="Unassembled WGS sequence"/>
</dbReference>
<keyword evidence="1" id="KW-0812">Transmembrane</keyword>
<keyword evidence="1" id="KW-1133">Transmembrane helix</keyword>
<accession>A0ABN2L9U0</accession>
<proteinExistence type="predicted"/>
<keyword evidence="3" id="KW-1185">Reference proteome</keyword>
<evidence type="ECO:0000256" key="1">
    <source>
        <dbReference type="SAM" id="Phobius"/>
    </source>
</evidence>
<reference evidence="2 3" key="1">
    <citation type="journal article" date="2019" name="Int. J. Syst. Evol. Microbiol.">
        <title>The Global Catalogue of Microorganisms (GCM) 10K type strain sequencing project: providing services to taxonomists for standard genome sequencing and annotation.</title>
        <authorList>
            <consortium name="The Broad Institute Genomics Platform"/>
            <consortium name="The Broad Institute Genome Sequencing Center for Infectious Disease"/>
            <person name="Wu L."/>
            <person name="Ma J."/>
        </authorList>
    </citation>
    <scope>NUCLEOTIDE SEQUENCE [LARGE SCALE GENOMIC DNA]</scope>
    <source>
        <strain evidence="2 3">JCM 14736</strain>
    </source>
</reference>
<gene>
    <name evidence="2" type="ORF">GCM10009768_07400</name>
</gene>
<comment type="caution">
    <text evidence="2">The sequence shown here is derived from an EMBL/GenBank/DDBJ whole genome shotgun (WGS) entry which is preliminary data.</text>
</comment>
<organism evidence="2 3">
    <name type="scientific">Leucobacter iarius</name>
    <dbReference type="NCBI Taxonomy" id="333963"/>
    <lineage>
        <taxon>Bacteria</taxon>
        <taxon>Bacillati</taxon>
        <taxon>Actinomycetota</taxon>
        <taxon>Actinomycetes</taxon>
        <taxon>Micrococcales</taxon>
        <taxon>Microbacteriaceae</taxon>
        <taxon>Leucobacter</taxon>
    </lineage>
</organism>